<reference evidence="2 3" key="1">
    <citation type="submission" date="2020-10" db="EMBL/GenBank/DDBJ databases">
        <title>Haloactinobacterium sp. RN3S43, a bacterium isolated from saline soil.</title>
        <authorList>
            <person name="Sun J.-Q."/>
        </authorList>
    </citation>
    <scope>NUCLEOTIDE SEQUENCE [LARGE SCALE GENOMIC DNA]</scope>
    <source>
        <strain evidence="2 3">RN3S43</strain>
    </source>
</reference>
<keyword evidence="3" id="KW-1185">Reference proteome</keyword>
<evidence type="ECO:0000256" key="1">
    <source>
        <dbReference type="SAM" id="SignalP"/>
    </source>
</evidence>
<evidence type="ECO:0000313" key="2">
    <source>
        <dbReference type="EMBL" id="QOR71245.1"/>
    </source>
</evidence>
<keyword evidence="1" id="KW-0732">Signal</keyword>
<dbReference type="Proteomes" id="UP000593758">
    <property type="component" value="Chromosome"/>
</dbReference>
<feature type="chain" id="PRO_5039386590" description="ABC transporter substrate-binding protein" evidence="1">
    <location>
        <begin position="28"/>
        <end position="397"/>
    </location>
</feature>
<accession>A0A7M1SUN5</accession>
<dbReference type="KEGG" id="halt:IM660_02775"/>
<dbReference type="Gene3D" id="3.40.190.10">
    <property type="entry name" value="Periplasmic binding protein-like II"/>
    <property type="match status" value="1"/>
</dbReference>
<protein>
    <recommendedName>
        <fullName evidence="4">ABC transporter substrate-binding protein</fullName>
    </recommendedName>
</protein>
<proteinExistence type="predicted"/>
<feature type="signal peptide" evidence="1">
    <location>
        <begin position="1"/>
        <end position="27"/>
    </location>
</feature>
<organism evidence="2 3">
    <name type="scientific">Ruania alkalisoli</name>
    <dbReference type="NCBI Taxonomy" id="2779775"/>
    <lineage>
        <taxon>Bacteria</taxon>
        <taxon>Bacillati</taxon>
        <taxon>Actinomycetota</taxon>
        <taxon>Actinomycetes</taxon>
        <taxon>Micrococcales</taxon>
        <taxon>Ruaniaceae</taxon>
        <taxon>Ruania</taxon>
    </lineage>
</organism>
<dbReference type="RefSeq" id="WP_193497910.1">
    <property type="nucleotide sequence ID" value="NZ_CP063169.1"/>
</dbReference>
<gene>
    <name evidence="2" type="ORF">IM660_02775</name>
</gene>
<dbReference type="PROSITE" id="PS51257">
    <property type="entry name" value="PROKAR_LIPOPROTEIN"/>
    <property type="match status" value="1"/>
</dbReference>
<evidence type="ECO:0008006" key="4">
    <source>
        <dbReference type="Google" id="ProtNLM"/>
    </source>
</evidence>
<evidence type="ECO:0000313" key="3">
    <source>
        <dbReference type="Proteomes" id="UP000593758"/>
    </source>
</evidence>
<dbReference type="EMBL" id="CP063169">
    <property type="protein sequence ID" value="QOR71245.1"/>
    <property type="molecule type" value="Genomic_DNA"/>
</dbReference>
<dbReference type="AlphaFoldDB" id="A0A7M1SUN5"/>
<sequence length="397" mass="41834">MKRHLLLSATTAAGLLVLTACSGSSDATEPSDTGSGDVAAGTTAAEAGSALDLAGVCPATVVMQQDWQPEAEHGAMYQLVGPDYEIDTDNKSVSGSLVVDGTDTGVDIEVRPGGPNVGFQPVPALMYLDEDITFGAVNTDAAIAAHEAQPTVAVTSQMTHSPQILMWDPETYPGATTIEEVTSQGAVVVTSGDVIPALLAETVGFDLAQSDTSYEGTPARFVSDTTIMQQGFATAEPYIYENEIAEWGRPVGYQLMSEVGFSIYPEPLAVRADKLEELSPCLELLVPIMQQSQIDYLADPEPTNELIVELVEAYDLSWTYSAGVAAFSAQAQLDEGIVTDDPASGVFGQLDPDRMAEIVDTFAPLLEAQGTITDAGAVDPEALYTNEFIDTSISMGE</sequence>
<name>A0A7M1SUN5_9MICO</name>